<reference evidence="1 2" key="1">
    <citation type="journal article" date="2011" name="PLoS Pathog.">
        <title>Dynamic evolution of pathogenicity revealed by sequencing and comparative genomics of 19 Pseudomonas syringae isolates.</title>
        <authorList>
            <person name="Baltrus D.A."/>
            <person name="Nishimura M.T."/>
            <person name="Romanchuk A."/>
            <person name="Chang J.H."/>
            <person name="Mukhtar M.S."/>
            <person name="Cherkis K."/>
            <person name="Roach J."/>
            <person name="Grant S.R."/>
            <person name="Jones C.D."/>
            <person name="Dangl J.L."/>
        </authorList>
    </citation>
    <scope>NUCLEOTIDE SEQUENCE [LARGE SCALE GENOMIC DNA]</scope>
    <source>
        <strain evidence="2">M301072PT</strain>
    </source>
</reference>
<dbReference type="Proteomes" id="UP000004471">
    <property type="component" value="Unassembled WGS sequence"/>
</dbReference>
<sequence length="81" mass="9326">ATGFLSIMENRTRRLPFHYQRLTIHAPLRSRLYSHARRVRSNVYDVQLFEVDNDGGVGALLAEVIGFTLREERVASEAQRP</sequence>
<feature type="non-terminal residue" evidence="1">
    <location>
        <position position="81"/>
    </location>
</feature>
<protein>
    <submittedName>
        <fullName evidence="1">Amino acid adenylation</fullName>
    </submittedName>
</protein>
<organism evidence="1 2">
    <name type="scientific">Pseudomonas syringae pv. japonica str. M301072</name>
    <dbReference type="NCBI Taxonomy" id="629262"/>
    <lineage>
        <taxon>Bacteria</taxon>
        <taxon>Pseudomonadati</taxon>
        <taxon>Pseudomonadota</taxon>
        <taxon>Gammaproteobacteria</taxon>
        <taxon>Pseudomonadales</taxon>
        <taxon>Pseudomonadaceae</taxon>
        <taxon>Pseudomonas</taxon>
        <taxon>Pseudomonas syringae</taxon>
    </lineage>
</organism>
<comment type="caution">
    <text evidence="1">The sequence shown here is derived from an EMBL/GenBank/DDBJ whole genome shotgun (WGS) entry which is preliminary data.</text>
</comment>
<evidence type="ECO:0000313" key="1">
    <source>
        <dbReference type="EMBL" id="EGH34684.1"/>
    </source>
</evidence>
<feature type="non-terminal residue" evidence="1">
    <location>
        <position position="1"/>
    </location>
</feature>
<evidence type="ECO:0000313" key="2">
    <source>
        <dbReference type="Proteomes" id="UP000004471"/>
    </source>
</evidence>
<dbReference type="InterPro" id="IPR042104">
    <property type="entry name" value="PKS_dehydratase_sf"/>
</dbReference>
<name>F3FWU2_PSESX</name>
<dbReference type="EMBL" id="AEAH01002780">
    <property type="protein sequence ID" value="EGH34684.1"/>
    <property type="molecule type" value="Genomic_DNA"/>
</dbReference>
<dbReference type="Gene3D" id="3.10.129.110">
    <property type="entry name" value="Polyketide synthase dehydratase"/>
    <property type="match status" value="1"/>
</dbReference>
<gene>
    <name evidence="1" type="ORF">PSYJA_39280</name>
</gene>
<proteinExistence type="predicted"/>
<accession>F3FWU2</accession>
<dbReference type="AlphaFoldDB" id="F3FWU2"/>